<dbReference type="Proteomes" id="UP000832041">
    <property type="component" value="Chromosome"/>
</dbReference>
<dbReference type="InterPro" id="IPR010982">
    <property type="entry name" value="Lambda_DNA-bd_dom_sf"/>
</dbReference>
<proteinExistence type="predicted"/>
<dbReference type="PROSITE" id="PS50943">
    <property type="entry name" value="HTH_CROC1"/>
    <property type="match status" value="1"/>
</dbReference>
<reference evidence="2 3" key="1">
    <citation type="submission" date="2020-04" db="EMBL/GenBank/DDBJ databases">
        <title>Thermobifida alba genome sequencing and assembly.</title>
        <authorList>
            <person name="Luzics S."/>
            <person name="Horvath B."/>
            <person name="Nagy I."/>
            <person name="Toth A."/>
            <person name="Nagy I."/>
            <person name="Kukolya J."/>
        </authorList>
    </citation>
    <scope>NUCLEOTIDE SEQUENCE [LARGE SCALE GENOMIC DNA]</scope>
    <source>
        <strain evidence="2 3">DSM 43795</strain>
    </source>
</reference>
<dbReference type="Gene3D" id="1.10.260.40">
    <property type="entry name" value="lambda repressor-like DNA-binding domains"/>
    <property type="match status" value="1"/>
</dbReference>
<dbReference type="Pfam" id="PF13560">
    <property type="entry name" value="HTH_31"/>
    <property type="match status" value="1"/>
</dbReference>
<dbReference type="SMART" id="SM00530">
    <property type="entry name" value="HTH_XRE"/>
    <property type="match status" value="1"/>
</dbReference>
<accession>A0ABY4KYF4</accession>
<dbReference type="SUPFAM" id="SSF47413">
    <property type="entry name" value="lambda repressor-like DNA-binding domains"/>
    <property type="match status" value="1"/>
</dbReference>
<sequence length="280" mass="31236">MQKDGGRWVRIGGKIREHRQHAGLSQEGLARLVALSPTMLSAMERGVRGIKRDHVERIDTALGTAGSLTELWDRSQTTGPPTWYEKVADIERAASEIWVYHPLAVPELLQTEEYAQHLFRVGRPRATPAEIEDLVRGRTSRQAVLDQERPPRLVVVLDEGVLRRPTGGREVMRRQLGHLLAESAKPSVSLQVVPYDSDHHPGLSNGFTLFAVPRRSPVLYVEARHFAKPTEEAEAVEDYVQLFSDLRGAALPLGASRRLVAQLHRELCGGARPGLPPLRF</sequence>
<name>A0ABY4KYF4_THEAE</name>
<evidence type="ECO:0000313" key="3">
    <source>
        <dbReference type="Proteomes" id="UP000832041"/>
    </source>
</evidence>
<dbReference type="InterPro" id="IPR001387">
    <property type="entry name" value="Cro/C1-type_HTH"/>
</dbReference>
<dbReference type="RefSeq" id="WP_282573842.1">
    <property type="nucleotide sequence ID" value="NZ_BAABEB010000012.1"/>
</dbReference>
<gene>
    <name evidence="2" type="ORF">FOF52_03195</name>
</gene>
<evidence type="ECO:0000259" key="1">
    <source>
        <dbReference type="PROSITE" id="PS50943"/>
    </source>
</evidence>
<organism evidence="2 3">
    <name type="scientific">Thermobifida alba</name>
    <name type="common">Thermomonospora alba</name>
    <dbReference type="NCBI Taxonomy" id="53522"/>
    <lineage>
        <taxon>Bacteria</taxon>
        <taxon>Bacillati</taxon>
        <taxon>Actinomycetota</taxon>
        <taxon>Actinomycetes</taxon>
        <taxon>Streptosporangiales</taxon>
        <taxon>Nocardiopsidaceae</taxon>
        <taxon>Thermobifida</taxon>
    </lineage>
</organism>
<dbReference type="EMBL" id="CP051627">
    <property type="protein sequence ID" value="UPT20095.1"/>
    <property type="molecule type" value="Genomic_DNA"/>
</dbReference>
<evidence type="ECO:0000313" key="2">
    <source>
        <dbReference type="EMBL" id="UPT20095.1"/>
    </source>
</evidence>
<feature type="domain" description="HTH cro/C1-type" evidence="1">
    <location>
        <begin position="15"/>
        <end position="71"/>
    </location>
</feature>
<keyword evidence="3" id="KW-1185">Reference proteome</keyword>
<dbReference type="Pfam" id="PF19054">
    <property type="entry name" value="DUF5753"/>
    <property type="match status" value="1"/>
</dbReference>
<protein>
    <submittedName>
        <fullName evidence="2">Helix-turn-helix transcriptional regulator</fullName>
    </submittedName>
</protein>
<dbReference type="CDD" id="cd00093">
    <property type="entry name" value="HTH_XRE"/>
    <property type="match status" value="1"/>
</dbReference>
<dbReference type="InterPro" id="IPR043917">
    <property type="entry name" value="DUF5753"/>
</dbReference>